<name>A0AAD7DCU6_MYCRO</name>
<organism evidence="3 4">
    <name type="scientific">Mycena rosella</name>
    <name type="common">Pink bonnet</name>
    <name type="synonym">Agaricus rosellus</name>
    <dbReference type="NCBI Taxonomy" id="1033263"/>
    <lineage>
        <taxon>Eukaryota</taxon>
        <taxon>Fungi</taxon>
        <taxon>Dikarya</taxon>
        <taxon>Basidiomycota</taxon>
        <taxon>Agaricomycotina</taxon>
        <taxon>Agaricomycetes</taxon>
        <taxon>Agaricomycetidae</taxon>
        <taxon>Agaricales</taxon>
        <taxon>Marasmiineae</taxon>
        <taxon>Mycenaceae</taxon>
        <taxon>Mycena</taxon>
    </lineage>
</organism>
<proteinExistence type="predicted"/>
<accession>A0AAD7DCU6</accession>
<reference evidence="3" key="1">
    <citation type="submission" date="2023-03" db="EMBL/GenBank/DDBJ databases">
        <title>Massive genome expansion in bonnet fungi (Mycena s.s.) driven by repeated elements and novel gene families across ecological guilds.</title>
        <authorList>
            <consortium name="Lawrence Berkeley National Laboratory"/>
            <person name="Harder C.B."/>
            <person name="Miyauchi S."/>
            <person name="Viragh M."/>
            <person name="Kuo A."/>
            <person name="Thoen E."/>
            <person name="Andreopoulos B."/>
            <person name="Lu D."/>
            <person name="Skrede I."/>
            <person name="Drula E."/>
            <person name="Henrissat B."/>
            <person name="Morin E."/>
            <person name="Kohler A."/>
            <person name="Barry K."/>
            <person name="LaButti K."/>
            <person name="Morin E."/>
            <person name="Salamov A."/>
            <person name="Lipzen A."/>
            <person name="Mereny Z."/>
            <person name="Hegedus B."/>
            <person name="Baldrian P."/>
            <person name="Stursova M."/>
            <person name="Weitz H."/>
            <person name="Taylor A."/>
            <person name="Grigoriev I.V."/>
            <person name="Nagy L.G."/>
            <person name="Martin F."/>
            <person name="Kauserud H."/>
        </authorList>
    </citation>
    <scope>NUCLEOTIDE SEQUENCE</scope>
    <source>
        <strain evidence="3">CBHHK067</strain>
    </source>
</reference>
<evidence type="ECO:0000256" key="2">
    <source>
        <dbReference type="SAM" id="Phobius"/>
    </source>
</evidence>
<evidence type="ECO:0000313" key="4">
    <source>
        <dbReference type="Proteomes" id="UP001221757"/>
    </source>
</evidence>
<keyword evidence="2" id="KW-0472">Membrane</keyword>
<comment type="caution">
    <text evidence="3">The sequence shown here is derived from an EMBL/GenBank/DDBJ whole genome shotgun (WGS) entry which is preliminary data.</text>
</comment>
<gene>
    <name evidence="3" type="ORF">B0H17DRAFT_718362</name>
</gene>
<evidence type="ECO:0000256" key="1">
    <source>
        <dbReference type="SAM" id="MobiDB-lite"/>
    </source>
</evidence>
<dbReference type="AlphaFoldDB" id="A0AAD7DCU6"/>
<feature type="transmembrane region" description="Helical" evidence="2">
    <location>
        <begin position="191"/>
        <end position="212"/>
    </location>
</feature>
<evidence type="ECO:0000313" key="3">
    <source>
        <dbReference type="EMBL" id="KAJ7686289.1"/>
    </source>
</evidence>
<feature type="compositionally biased region" description="Basic and acidic residues" evidence="1">
    <location>
        <begin position="53"/>
        <end position="64"/>
    </location>
</feature>
<sequence length="238" mass="26653">MPPPTKRRDTRRDTHDLLNALFATAIFVPLLHLPRFVPPSPVPPSPRRVLPQRGREEPRLRGTGDDAASPSSRICPFLAERRPRLLRLPAHAIPAFCHRPRRQAALYDLHGLPVSPLSAACVAPSAPVFDGPLRRLDRLRLWAFFARISLRRVFRGRRPKGQGVGWRSQTRGERTEAGRAVSRTLPMYERLRLWVASAFSCVAGTCACACAVEAGRARRQRRARSMPRRMVGKGLDGA</sequence>
<dbReference type="EMBL" id="JARKIE010000097">
    <property type="protein sequence ID" value="KAJ7686289.1"/>
    <property type="molecule type" value="Genomic_DNA"/>
</dbReference>
<keyword evidence="4" id="KW-1185">Reference proteome</keyword>
<keyword evidence="2" id="KW-0812">Transmembrane</keyword>
<keyword evidence="2" id="KW-1133">Transmembrane helix</keyword>
<protein>
    <submittedName>
        <fullName evidence="3">Uncharacterized protein</fullName>
    </submittedName>
</protein>
<feature type="region of interest" description="Disordered" evidence="1">
    <location>
        <begin position="41"/>
        <end position="72"/>
    </location>
</feature>
<dbReference type="Proteomes" id="UP001221757">
    <property type="component" value="Unassembled WGS sequence"/>
</dbReference>